<sequence>MSLWHEKMQRMDWLDVIDEENEGIPRIGLQQIELEAVDKKNVSGSKLMKDCRYVLDKILANVLEAEETNAEASITDNEGAEANLK</sequence>
<dbReference type="EMBL" id="PDUG01000004">
    <property type="protein sequence ID" value="PIC36850.1"/>
    <property type="molecule type" value="Genomic_DNA"/>
</dbReference>
<keyword evidence="2" id="KW-1185">Reference proteome</keyword>
<dbReference type="AlphaFoldDB" id="A0A2G5UBB9"/>
<organism evidence="1 2">
    <name type="scientific">Caenorhabditis nigoni</name>
    <dbReference type="NCBI Taxonomy" id="1611254"/>
    <lineage>
        <taxon>Eukaryota</taxon>
        <taxon>Metazoa</taxon>
        <taxon>Ecdysozoa</taxon>
        <taxon>Nematoda</taxon>
        <taxon>Chromadorea</taxon>
        <taxon>Rhabditida</taxon>
        <taxon>Rhabditina</taxon>
        <taxon>Rhabditomorpha</taxon>
        <taxon>Rhabditoidea</taxon>
        <taxon>Rhabditidae</taxon>
        <taxon>Peloderinae</taxon>
        <taxon>Caenorhabditis</taxon>
    </lineage>
</organism>
<name>A0A2G5UBB9_9PELO</name>
<accession>A0A2G5UBB9</accession>
<evidence type="ECO:0000313" key="2">
    <source>
        <dbReference type="Proteomes" id="UP000230233"/>
    </source>
</evidence>
<comment type="caution">
    <text evidence="1">The sequence shown here is derived from an EMBL/GenBank/DDBJ whole genome shotgun (WGS) entry which is preliminary data.</text>
</comment>
<proteinExistence type="predicted"/>
<dbReference type="Proteomes" id="UP000230233">
    <property type="component" value="Chromosome IV"/>
</dbReference>
<evidence type="ECO:0000313" key="1">
    <source>
        <dbReference type="EMBL" id="PIC36850.1"/>
    </source>
</evidence>
<reference evidence="2" key="1">
    <citation type="submission" date="2017-10" db="EMBL/GenBank/DDBJ databases">
        <title>Rapid genome shrinkage in a self-fertile nematode reveals novel sperm competition proteins.</title>
        <authorList>
            <person name="Yin D."/>
            <person name="Schwarz E.M."/>
            <person name="Thomas C.G."/>
            <person name="Felde R.L."/>
            <person name="Korf I.F."/>
            <person name="Cutter A.D."/>
            <person name="Schartner C.M."/>
            <person name="Ralston E.J."/>
            <person name="Meyer B.J."/>
            <person name="Haag E.S."/>
        </authorList>
    </citation>
    <scope>NUCLEOTIDE SEQUENCE [LARGE SCALE GENOMIC DNA]</scope>
    <source>
        <strain evidence="2">JU1422</strain>
    </source>
</reference>
<gene>
    <name evidence="1" type="primary">Cnig_chr_IV.g15695</name>
    <name evidence="1" type="ORF">B9Z55_015695</name>
</gene>
<protein>
    <submittedName>
        <fullName evidence="1">Uncharacterized protein</fullName>
    </submittedName>
</protein>